<proteinExistence type="predicted"/>
<protein>
    <submittedName>
        <fullName evidence="1">Uncharacterized protein</fullName>
    </submittedName>
</protein>
<sequence>MVPELLDRILSKASREIPKGLSVGLYNWSEPFLHDQIGDLVGVVKKYRMRSILSSNLSLKMQNKLIATFDNGLDNLIISVSGFTQETYGKYHIGGNIELVKKNLRQAAELERPDGTHRTAVHYIEFDYNQAEKEVFKSFCDKLNVNFISKKNTYTNLHRDTGDVSVHFDKPNHYGNHSCPLLTDMVSIDQRGDVYICCGTWYYPAYRIGAFLDIRFA</sequence>
<name>X1RHK8_9ZZZZ</name>
<dbReference type="InterPro" id="IPR058240">
    <property type="entry name" value="rSAM_sf"/>
</dbReference>
<comment type="caution">
    <text evidence="1">The sequence shown here is derived from an EMBL/GenBank/DDBJ whole genome shotgun (WGS) entry which is preliminary data.</text>
</comment>
<organism evidence="1">
    <name type="scientific">marine sediment metagenome</name>
    <dbReference type="NCBI Taxonomy" id="412755"/>
    <lineage>
        <taxon>unclassified sequences</taxon>
        <taxon>metagenomes</taxon>
        <taxon>ecological metagenomes</taxon>
    </lineage>
</organism>
<reference evidence="1" key="1">
    <citation type="journal article" date="2014" name="Front. Microbiol.">
        <title>High frequency of phylogenetically diverse reductive dehalogenase-homologous genes in deep subseafloor sedimentary metagenomes.</title>
        <authorList>
            <person name="Kawai M."/>
            <person name="Futagami T."/>
            <person name="Toyoda A."/>
            <person name="Takaki Y."/>
            <person name="Nishi S."/>
            <person name="Hori S."/>
            <person name="Arai W."/>
            <person name="Tsubouchi T."/>
            <person name="Morono Y."/>
            <person name="Uchiyama I."/>
            <person name="Ito T."/>
            <person name="Fujiyama A."/>
            <person name="Inagaki F."/>
            <person name="Takami H."/>
        </authorList>
    </citation>
    <scope>NUCLEOTIDE SEQUENCE</scope>
    <source>
        <strain evidence="1">Expedition CK06-06</strain>
    </source>
</reference>
<dbReference type="AlphaFoldDB" id="X1RHK8"/>
<dbReference type="SUPFAM" id="SSF102114">
    <property type="entry name" value="Radical SAM enzymes"/>
    <property type="match status" value="1"/>
</dbReference>
<dbReference type="EMBL" id="BARW01014800">
    <property type="protein sequence ID" value="GAI80093.1"/>
    <property type="molecule type" value="Genomic_DNA"/>
</dbReference>
<evidence type="ECO:0000313" key="1">
    <source>
        <dbReference type="EMBL" id="GAI80093.1"/>
    </source>
</evidence>
<accession>X1RHK8</accession>
<dbReference type="InterPro" id="IPR013785">
    <property type="entry name" value="Aldolase_TIM"/>
</dbReference>
<dbReference type="Gene3D" id="3.20.20.70">
    <property type="entry name" value="Aldolase class I"/>
    <property type="match status" value="1"/>
</dbReference>
<gene>
    <name evidence="1" type="ORF">S12H4_26132</name>
</gene>
<feature type="non-terminal residue" evidence="1">
    <location>
        <position position="217"/>
    </location>
</feature>